<gene>
    <name evidence="6" type="ordered locus">Spea_3654</name>
</gene>
<sequence>MQSNLIEQELVKQELVKQELNKSGLNKPKLNKISRRQFLYAGAAVSSLATLGCSSSSVSTAASSTTATGMSADEAVPLNFNENPLGLAPKAQQAVLDALPNAWRYPDAARSQLMAAIAESISVAESQLIYGNGSSEVLKMALDALAQTNSQLVMPDPSYGVVIDYAMARGIPVLKVKLDGQWQTDLAKMKAKVAAHSGPSIVYLCNPNNPTGLLLPQSELNQWLDQASSQLSFIVDEAYVEYVAQAGFASAVERIKQGQQHIVVCRTFSKIYALAGLRVGYGVAHADLIKQMQAQASIDNANLIGCVAAKASLESPQWLSLSLQSNNQAKALVYQQLAKLGLDYLPSETNFIFHKVNGDSELYMQRMAKAGILVGRPFNHGEGWNRLSIGTPAQMQYFSKALAKFRELGWV</sequence>
<dbReference type="GO" id="GO:0008483">
    <property type="term" value="F:transaminase activity"/>
    <property type="evidence" value="ECO:0007669"/>
    <property type="project" value="UniProtKB-KW"/>
</dbReference>
<dbReference type="PANTHER" id="PTHR43643:SF3">
    <property type="entry name" value="HISTIDINOL-PHOSPHATE AMINOTRANSFERASE"/>
    <property type="match status" value="1"/>
</dbReference>
<name>A8H8S8_SHEPA</name>
<dbReference type="InterPro" id="IPR050106">
    <property type="entry name" value="HistidinolP_aminotransfase"/>
</dbReference>
<dbReference type="Proteomes" id="UP000002608">
    <property type="component" value="Chromosome"/>
</dbReference>
<feature type="domain" description="Aminotransferase class I/classII large" evidence="5">
    <location>
        <begin position="76"/>
        <end position="402"/>
    </location>
</feature>
<dbReference type="PANTHER" id="PTHR43643">
    <property type="entry name" value="HISTIDINOL-PHOSPHATE AMINOTRANSFERASE 2"/>
    <property type="match status" value="1"/>
</dbReference>
<reference evidence="6 7" key="1">
    <citation type="submission" date="2007-10" db="EMBL/GenBank/DDBJ databases">
        <title>Complete sequence of Shewanella pealeana ATCC 700345.</title>
        <authorList>
            <consortium name="US DOE Joint Genome Institute"/>
            <person name="Copeland A."/>
            <person name="Lucas S."/>
            <person name="Lapidus A."/>
            <person name="Barry K."/>
            <person name="Glavina del Rio T."/>
            <person name="Dalin E."/>
            <person name="Tice H."/>
            <person name="Pitluck S."/>
            <person name="Chertkov O."/>
            <person name="Brettin T."/>
            <person name="Bruce D."/>
            <person name="Detter J.C."/>
            <person name="Han C."/>
            <person name="Schmutz J."/>
            <person name="Larimer F."/>
            <person name="Land M."/>
            <person name="Hauser L."/>
            <person name="Kyrpides N."/>
            <person name="Kim E."/>
            <person name="Zhao J.-S.Z."/>
            <person name="Manno D."/>
            <person name="Hawari J."/>
            <person name="Richardson P."/>
        </authorList>
    </citation>
    <scope>NUCLEOTIDE SEQUENCE [LARGE SCALE GENOMIC DNA]</scope>
    <source>
        <strain evidence="7">ATCC 700345 / ANG-SQ1</strain>
    </source>
</reference>
<evidence type="ECO:0000313" key="6">
    <source>
        <dbReference type="EMBL" id="ABV88965.1"/>
    </source>
</evidence>
<protein>
    <submittedName>
        <fullName evidence="6">Aminotransferase class I and II</fullName>
    </submittedName>
</protein>
<dbReference type="SUPFAM" id="SSF53383">
    <property type="entry name" value="PLP-dependent transferases"/>
    <property type="match status" value="1"/>
</dbReference>
<organism evidence="6 7">
    <name type="scientific">Shewanella pealeana (strain ATCC 700345 / ANG-SQ1)</name>
    <dbReference type="NCBI Taxonomy" id="398579"/>
    <lineage>
        <taxon>Bacteria</taxon>
        <taxon>Pseudomonadati</taxon>
        <taxon>Pseudomonadota</taxon>
        <taxon>Gammaproteobacteria</taxon>
        <taxon>Alteromonadales</taxon>
        <taxon>Shewanellaceae</taxon>
        <taxon>Shewanella</taxon>
    </lineage>
</organism>
<dbReference type="Gene3D" id="3.90.1150.10">
    <property type="entry name" value="Aspartate Aminotransferase, domain 1"/>
    <property type="match status" value="1"/>
</dbReference>
<dbReference type="KEGG" id="spl:Spea_3654"/>
<dbReference type="InterPro" id="IPR015424">
    <property type="entry name" value="PyrdxlP-dep_Trfase"/>
</dbReference>
<dbReference type="GO" id="GO:0030170">
    <property type="term" value="F:pyridoxal phosphate binding"/>
    <property type="evidence" value="ECO:0007669"/>
    <property type="project" value="InterPro"/>
</dbReference>
<evidence type="ECO:0000256" key="3">
    <source>
        <dbReference type="ARBA" id="ARBA00022679"/>
    </source>
</evidence>
<evidence type="ECO:0000256" key="4">
    <source>
        <dbReference type="ARBA" id="ARBA00022898"/>
    </source>
</evidence>
<dbReference type="PROSITE" id="PS51318">
    <property type="entry name" value="TAT"/>
    <property type="match status" value="1"/>
</dbReference>
<accession>A8H8S8</accession>
<dbReference type="InterPro" id="IPR015422">
    <property type="entry name" value="PyrdxlP-dep_Trfase_small"/>
</dbReference>
<keyword evidence="2 6" id="KW-0032">Aminotransferase</keyword>
<evidence type="ECO:0000256" key="1">
    <source>
        <dbReference type="ARBA" id="ARBA00007970"/>
    </source>
</evidence>
<keyword evidence="4" id="KW-0663">Pyridoxal phosphate</keyword>
<dbReference type="OrthoDB" id="9813612at2"/>
<keyword evidence="7" id="KW-1185">Reference proteome</keyword>
<keyword evidence="3 6" id="KW-0808">Transferase</keyword>
<dbReference type="Pfam" id="PF00155">
    <property type="entry name" value="Aminotran_1_2"/>
    <property type="match status" value="1"/>
</dbReference>
<dbReference type="HOGENOM" id="CLU_017584_3_3_6"/>
<dbReference type="InterPro" id="IPR006311">
    <property type="entry name" value="TAT_signal"/>
</dbReference>
<dbReference type="AlphaFoldDB" id="A8H8S8"/>
<comment type="similarity">
    <text evidence="1">Belongs to the class-II pyridoxal-phosphate-dependent aminotransferase family. Histidinol-phosphate aminotransferase subfamily.</text>
</comment>
<dbReference type="InterPro" id="IPR004839">
    <property type="entry name" value="Aminotransferase_I/II_large"/>
</dbReference>
<dbReference type="Gene3D" id="3.40.640.10">
    <property type="entry name" value="Type I PLP-dependent aspartate aminotransferase-like (Major domain)"/>
    <property type="match status" value="1"/>
</dbReference>
<dbReference type="EMBL" id="CP000851">
    <property type="protein sequence ID" value="ABV88965.1"/>
    <property type="molecule type" value="Genomic_DNA"/>
</dbReference>
<evidence type="ECO:0000313" key="7">
    <source>
        <dbReference type="Proteomes" id="UP000002608"/>
    </source>
</evidence>
<dbReference type="RefSeq" id="WP_012156849.1">
    <property type="nucleotide sequence ID" value="NC_009901.1"/>
</dbReference>
<dbReference type="eggNOG" id="COG0079">
    <property type="taxonomic scope" value="Bacteria"/>
</dbReference>
<evidence type="ECO:0000256" key="2">
    <source>
        <dbReference type="ARBA" id="ARBA00022576"/>
    </source>
</evidence>
<dbReference type="STRING" id="398579.Spea_3654"/>
<dbReference type="InterPro" id="IPR015421">
    <property type="entry name" value="PyrdxlP-dep_Trfase_major"/>
</dbReference>
<dbReference type="CDD" id="cd00609">
    <property type="entry name" value="AAT_like"/>
    <property type="match status" value="1"/>
</dbReference>
<proteinExistence type="inferred from homology"/>
<evidence type="ECO:0000259" key="5">
    <source>
        <dbReference type="Pfam" id="PF00155"/>
    </source>
</evidence>